<dbReference type="EMBL" id="JBGFTU010000035">
    <property type="protein sequence ID" value="MEZ0166944.1"/>
    <property type="molecule type" value="Genomic_DNA"/>
</dbReference>
<comment type="caution">
    <text evidence="2">The sequence shown here is derived from an EMBL/GenBank/DDBJ whole genome shotgun (WGS) entry which is preliminary data.</text>
</comment>
<dbReference type="InterPro" id="IPR041657">
    <property type="entry name" value="HTH_17"/>
</dbReference>
<accession>A0ABV4H6I9</accession>
<organism evidence="2 3">
    <name type="scientific">Kineococcus halophytocola</name>
    <dbReference type="NCBI Taxonomy" id="3234027"/>
    <lineage>
        <taxon>Bacteria</taxon>
        <taxon>Bacillati</taxon>
        <taxon>Actinomycetota</taxon>
        <taxon>Actinomycetes</taxon>
        <taxon>Kineosporiales</taxon>
        <taxon>Kineosporiaceae</taxon>
        <taxon>Kineococcus</taxon>
    </lineage>
</organism>
<feature type="domain" description="Helix-turn-helix" evidence="1">
    <location>
        <begin position="14"/>
        <end position="59"/>
    </location>
</feature>
<name>A0ABV4H6I9_9ACTN</name>
<protein>
    <submittedName>
        <fullName evidence="2">Helix-turn-helix domain-containing protein</fullName>
    </submittedName>
</protein>
<keyword evidence="3" id="KW-1185">Reference proteome</keyword>
<gene>
    <name evidence="2" type="ORF">AB2L27_19490</name>
</gene>
<dbReference type="Proteomes" id="UP001565927">
    <property type="component" value="Unassembled WGS sequence"/>
</dbReference>
<reference evidence="2 3" key="1">
    <citation type="submission" date="2024-07" db="EMBL/GenBank/DDBJ databases">
        <authorList>
            <person name="Thanompreechachai J."/>
            <person name="Duangmal K."/>
        </authorList>
    </citation>
    <scope>NUCLEOTIDE SEQUENCE [LARGE SCALE GENOMIC DNA]</scope>
    <source>
        <strain evidence="2 3">LSe6-4</strain>
    </source>
</reference>
<evidence type="ECO:0000259" key="1">
    <source>
        <dbReference type="Pfam" id="PF12728"/>
    </source>
</evidence>
<proteinExistence type="predicted"/>
<evidence type="ECO:0000313" key="2">
    <source>
        <dbReference type="EMBL" id="MEZ0166944.1"/>
    </source>
</evidence>
<evidence type="ECO:0000313" key="3">
    <source>
        <dbReference type="Proteomes" id="UP001565927"/>
    </source>
</evidence>
<sequence>MKTATTPEPLVSGEYAAALLGKDERWLRNNAGRLRLPRYKIGQQYRYRLSEISAWIDSQATR</sequence>
<dbReference type="Pfam" id="PF12728">
    <property type="entry name" value="HTH_17"/>
    <property type="match status" value="1"/>
</dbReference>
<dbReference type="RefSeq" id="WP_370443152.1">
    <property type="nucleotide sequence ID" value="NZ_JBGFTU010000035.1"/>
</dbReference>